<dbReference type="GO" id="GO:0004557">
    <property type="term" value="F:alpha-galactosidase activity"/>
    <property type="evidence" value="ECO:0007669"/>
    <property type="project" value="UniProtKB-UniRule"/>
</dbReference>
<feature type="domain" description="Glycosyl hydrolase family 36 N-terminal" evidence="8">
    <location>
        <begin position="36"/>
        <end position="282"/>
    </location>
</feature>
<comment type="similarity">
    <text evidence="5">Belongs to the glycosyl hydrolase.</text>
</comment>
<feature type="binding site" evidence="7">
    <location>
        <position position="538"/>
    </location>
    <ligand>
        <name>substrate</name>
    </ligand>
</feature>
<feature type="binding site" evidence="7">
    <location>
        <position position="196"/>
    </location>
    <ligand>
        <name>substrate</name>
    </ligand>
</feature>
<evidence type="ECO:0000256" key="5">
    <source>
        <dbReference type="PIRNR" id="PIRNR005536"/>
    </source>
</evidence>
<feature type="active site" description="Nucleophile" evidence="6">
    <location>
        <position position="472"/>
    </location>
</feature>
<feature type="binding site" evidence="7">
    <location>
        <begin position="470"/>
        <end position="474"/>
    </location>
    <ligand>
        <name>substrate</name>
    </ligand>
</feature>
<dbReference type="AlphaFoldDB" id="A0A1Y1RP71"/>
<dbReference type="EMBL" id="LXWF01000041">
    <property type="protein sequence ID" value="ORC16005.1"/>
    <property type="molecule type" value="Genomic_DNA"/>
</dbReference>
<dbReference type="OrthoDB" id="9758822at2"/>
<evidence type="ECO:0000256" key="2">
    <source>
        <dbReference type="ARBA" id="ARBA00012755"/>
    </source>
</evidence>
<accession>A0A1Y1RP71</accession>
<dbReference type="FunFam" id="3.20.20.70:FF:000118">
    <property type="entry name" value="Alpha-galactosidase"/>
    <property type="match status" value="1"/>
</dbReference>
<dbReference type="EC" id="3.2.1.22" evidence="2 5"/>
<feature type="binding site" evidence="7">
    <location>
        <position position="436"/>
    </location>
    <ligand>
        <name>substrate</name>
    </ligand>
</feature>
<evidence type="ECO:0000256" key="3">
    <source>
        <dbReference type="ARBA" id="ARBA00022801"/>
    </source>
</evidence>
<dbReference type="InterPro" id="IPR013780">
    <property type="entry name" value="Glyco_hydro_b"/>
</dbReference>
<dbReference type="InterPro" id="IPR031704">
    <property type="entry name" value="Glyco_hydro_36_N"/>
</dbReference>
<dbReference type="Pfam" id="PF02065">
    <property type="entry name" value="Melibiase"/>
    <property type="match status" value="1"/>
</dbReference>
<feature type="active site" description="Proton donor" evidence="6">
    <location>
        <position position="538"/>
    </location>
</feature>
<gene>
    <name evidence="9" type="ORF">A7979_05160</name>
</gene>
<evidence type="ECO:0000313" key="9">
    <source>
        <dbReference type="EMBL" id="ORC16005.1"/>
    </source>
</evidence>
<dbReference type="InterPro" id="IPR000111">
    <property type="entry name" value="Glyco_hydro_27/36_CS"/>
</dbReference>
<name>A0A1Y1RP71_9MICC</name>
<dbReference type="InterPro" id="IPR038417">
    <property type="entry name" value="Alpga-gal_N_sf"/>
</dbReference>
<keyword evidence="4 5" id="KW-0326">Glycosidase</keyword>
<evidence type="ECO:0000259" key="8">
    <source>
        <dbReference type="Pfam" id="PF16875"/>
    </source>
</evidence>
<feature type="binding site" evidence="7">
    <location>
        <position position="516"/>
    </location>
    <ligand>
        <name>substrate</name>
    </ligand>
</feature>
<evidence type="ECO:0000313" key="10">
    <source>
        <dbReference type="Proteomes" id="UP000192359"/>
    </source>
</evidence>
<evidence type="ECO:0000256" key="4">
    <source>
        <dbReference type="ARBA" id="ARBA00023295"/>
    </source>
</evidence>
<dbReference type="InterPro" id="IPR013785">
    <property type="entry name" value="Aldolase_TIM"/>
</dbReference>
<dbReference type="RefSeq" id="WP_083092474.1">
    <property type="nucleotide sequence ID" value="NZ_LXWF01000041.1"/>
</dbReference>
<dbReference type="PRINTS" id="PR00743">
    <property type="entry name" value="GLHYDRLASE36"/>
</dbReference>
<keyword evidence="3 5" id="KW-0378">Hydrolase</keyword>
<evidence type="ECO:0000256" key="6">
    <source>
        <dbReference type="PIRSR" id="PIRSR005536-1"/>
    </source>
</evidence>
<keyword evidence="10" id="KW-1185">Reference proteome</keyword>
<dbReference type="Gene3D" id="2.70.98.60">
    <property type="entry name" value="alpha-galactosidase from lactobacil brevis"/>
    <property type="match status" value="1"/>
</dbReference>
<dbReference type="InterPro" id="IPR050985">
    <property type="entry name" value="Alpha-glycosidase_related"/>
</dbReference>
<evidence type="ECO:0000256" key="1">
    <source>
        <dbReference type="ARBA" id="ARBA00001255"/>
    </source>
</evidence>
<proteinExistence type="inferred from homology"/>
<dbReference type="GO" id="GO:0016052">
    <property type="term" value="P:carbohydrate catabolic process"/>
    <property type="evidence" value="ECO:0007669"/>
    <property type="project" value="InterPro"/>
</dbReference>
<comment type="caution">
    <text evidence="9">The sequence shown here is derived from an EMBL/GenBank/DDBJ whole genome shotgun (WGS) entry which is preliminary data.</text>
</comment>
<evidence type="ECO:0000256" key="7">
    <source>
        <dbReference type="PIRSR" id="PIRSR005536-2"/>
    </source>
</evidence>
<dbReference type="Proteomes" id="UP000192359">
    <property type="component" value="Unassembled WGS sequence"/>
</dbReference>
<dbReference type="Gene3D" id="2.60.40.1180">
    <property type="entry name" value="Golgi alpha-mannosidase II"/>
    <property type="match status" value="1"/>
</dbReference>
<dbReference type="CDD" id="cd14791">
    <property type="entry name" value="GH36"/>
    <property type="match status" value="1"/>
</dbReference>
<dbReference type="SUPFAM" id="SSF51445">
    <property type="entry name" value="(Trans)glycosidases"/>
    <property type="match status" value="1"/>
</dbReference>
<dbReference type="PANTHER" id="PTHR43053:SF3">
    <property type="entry name" value="ALPHA-GALACTOSIDASE C-RELATED"/>
    <property type="match status" value="1"/>
</dbReference>
<sequence length="735" mass="81590">MQDAQIFELGAEINSAVHLRVQGVSVLLDLNSGLLPAIAHWGQDLGELTESDASLLILGKSEPFSVNNQDEPVRVNLLATHEPGWYGRTGLEGSRADGVDWSPKFITQQLTVLTDQPLRRCGSLIETGAAALSITATDTFANLTVVLEVELLSSGLLRARATLTNTGAEIYNVRELGIVLPVPSTARELQDFRGHWSKERAPQRTAFNVGTHLREGRKGRTGADAAFMLTAGEPGFGFEKGEVWGIHTAFSGGHRTWAERSFSGQQFLGGSELLLPGEINLAPNESYAGVWVYGAYGQGQDEQAGRVRSWMRSRPQHPVRPRPVTINVWEAVYFDHDLPRLKDLADRAAALGIERYVLDDGWFGSRRDDTSGLGDWVVSADAWPDGLSPLIDYVTSLGMEFGLWFEPEMVNPDSDVARAHPEWTLQVPGRLPHASRTQQVMNLTIPEAYTHVRDQMVATLTEYPGIKYIKWDHNRDLLEASNSVTGSPAVHEQTLAAYRLMDELKMTFPGLEIESCSSGGARIDLEVLQRTDRVWTSDCIDPLERQQMHTWTQQLVPAEMMGSHIASGISHTTGRYHTLHFRAATAIWGHLGIEWDLATATDEELEDLASWVNFHKKHRPLIHTGNLIRMDQTDPSVYVQGVVSADQGEALFSITALALSDVDPVGTFRIRGLDPKRRYRVQDVTPDAPRGNYFAAPWWPGEQPVEMTGAMIERAGFYLPAQWPESVRLLHFEAV</sequence>
<dbReference type="InterPro" id="IPR002252">
    <property type="entry name" value="Glyco_hydro_36"/>
</dbReference>
<dbReference type="Gene3D" id="3.20.20.70">
    <property type="entry name" value="Aldolase class I"/>
    <property type="match status" value="1"/>
</dbReference>
<dbReference type="PROSITE" id="PS00512">
    <property type="entry name" value="ALPHA_GALACTOSIDASE"/>
    <property type="match status" value="1"/>
</dbReference>
<dbReference type="PIRSF" id="PIRSF005536">
    <property type="entry name" value="Agal"/>
    <property type="match status" value="1"/>
</dbReference>
<dbReference type="PANTHER" id="PTHR43053">
    <property type="entry name" value="GLYCOSIDASE FAMILY 31"/>
    <property type="match status" value="1"/>
</dbReference>
<dbReference type="InterPro" id="IPR017853">
    <property type="entry name" value="GH"/>
</dbReference>
<comment type="catalytic activity">
    <reaction evidence="1 5">
        <text>Hydrolysis of terminal, non-reducing alpha-D-galactose residues in alpha-D-galactosides, including galactose oligosaccharides, galactomannans and galactolipids.</text>
        <dbReference type="EC" id="3.2.1.22"/>
    </reaction>
</comment>
<dbReference type="Pfam" id="PF16875">
    <property type="entry name" value="Glyco_hydro_36N"/>
    <property type="match status" value="1"/>
</dbReference>
<reference evidence="9 10" key="1">
    <citation type="submission" date="2016-05" db="EMBL/GenBank/DDBJ databases">
        <title>Draft genome sequence of a porcine commensal Rothia nasimurium.</title>
        <authorList>
            <person name="Gaiser R.A."/>
            <person name="Van Baarlen P."/>
            <person name="Wells J.M."/>
        </authorList>
    </citation>
    <scope>NUCLEOTIDE SEQUENCE [LARGE SCALE GENOMIC DNA]</scope>
    <source>
        <strain evidence="9 10">PT-32</strain>
    </source>
</reference>
<feature type="binding site" evidence="7">
    <location>
        <begin position="359"/>
        <end position="360"/>
    </location>
    <ligand>
        <name>substrate</name>
    </ligand>
</feature>
<protein>
    <recommendedName>
        <fullName evidence="2 5">Alpha-galactosidase</fullName>
        <ecNumber evidence="2 5">3.2.1.22</ecNumber>
    </recommendedName>
</protein>
<organism evidence="9 10">
    <name type="scientific">Rothia nasimurium</name>
    <dbReference type="NCBI Taxonomy" id="85336"/>
    <lineage>
        <taxon>Bacteria</taxon>
        <taxon>Bacillati</taxon>
        <taxon>Actinomycetota</taxon>
        <taxon>Actinomycetes</taxon>
        <taxon>Micrococcales</taxon>
        <taxon>Micrococcaceae</taxon>
        <taxon>Rothia</taxon>
    </lineage>
</organism>